<dbReference type="PROSITE" id="PS00143">
    <property type="entry name" value="INSULINASE"/>
    <property type="match status" value="1"/>
</dbReference>
<comment type="cofactor">
    <cofactor evidence="1">
        <name>Zn(2+)</name>
        <dbReference type="ChEBI" id="CHEBI:29105"/>
    </cofactor>
</comment>
<reference evidence="12" key="1">
    <citation type="submission" date="2020-01" db="EMBL/GenBank/DDBJ databases">
        <authorList>
            <person name="Meier V. D."/>
            <person name="Meier V D."/>
        </authorList>
    </citation>
    <scope>NUCLEOTIDE SEQUENCE</scope>
    <source>
        <strain evidence="12">HLG_WM_MAG_10</strain>
    </source>
</reference>
<feature type="compositionally biased region" description="Low complexity" evidence="9">
    <location>
        <begin position="25"/>
        <end position="34"/>
    </location>
</feature>
<dbReference type="PANTHER" id="PTHR43690:SF34">
    <property type="entry name" value="ZINC PROTEASE PQQL-LIKE"/>
    <property type="match status" value="1"/>
</dbReference>
<organism evidence="12">
    <name type="scientific">uncultured Aureispira sp</name>
    <dbReference type="NCBI Taxonomy" id="1331704"/>
    <lineage>
        <taxon>Bacteria</taxon>
        <taxon>Pseudomonadati</taxon>
        <taxon>Bacteroidota</taxon>
        <taxon>Saprospiria</taxon>
        <taxon>Saprospirales</taxon>
        <taxon>Saprospiraceae</taxon>
        <taxon>Aureispira</taxon>
        <taxon>environmental samples</taxon>
    </lineage>
</organism>
<evidence type="ECO:0000256" key="5">
    <source>
        <dbReference type="ARBA" id="ARBA00022801"/>
    </source>
</evidence>
<dbReference type="InterPro" id="IPR011249">
    <property type="entry name" value="Metalloenz_LuxS/M16"/>
</dbReference>
<keyword evidence="5 12" id="KW-0378">Hydrolase</keyword>
<dbReference type="EC" id="3.4.99.-" evidence="12"/>
<keyword evidence="7" id="KW-0482">Metalloprotease</keyword>
<evidence type="ECO:0000256" key="7">
    <source>
        <dbReference type="ARBA" id="ARBA00023049"/>
    </source>
</evidence>
<dbReference type="InterPro" id="IPR001431">
    <property type="entry name" value="Pept_M16_Zn_BS"/>
</dbReference>
<dbReference type="InterPro" id="IPR050626">
    <property type="entry name" value="Peptidase_M16"/>
</dbReference>
<feature type="domain" description="Peptidase M16 N-terminal" evidence="10">
    <location>
        <begin position="99"/>
        <end position="217"/>
    </location>
</feature>
<dbReference type="EMBL" id="CACVAQ010000541">
    <property type="protein sequence ID" value="CAA6830220.1"/>
    <property type="molecule type" value="Genomic_DNA"/>
</dbReference>
<feature type="region of interest" description="Disordered" evidence="9">
    <location>
        <begin position="25"/>
        <end position="59"/>
    </location>
</feature>
<protein>
    <submittedName>
        <fullName evidence="12">Probable zinc protease pqqL (EC)</fullName>
        <ecNumber evidence="12">3.4.99.-</ecNumber>
    </submittedName>
</protein>
<dbReference type="SUPFAM" id="SSF63411">
    <property type="entry name" value="LuxS/MPP-like metallohydrolase"/>
    <property type="match status" value="4"/>
</dbReference>
<proteinExistence type="inferred from homology"/>
<dbReference type="GO" id="GO:0046872">
    <property type="term" value="F:metal ion binding"/>
    <property type="evidence" value="ECO:0007669"/>
    <property type="project" value="UniProtKB-KW"/>
</dbReference>
<evidence type="ECO:0000313" key="12">
    <source>
        <dbReference type="EMBL" id="CAA6830220.1"/>
    </source>
</evidence>
<evidence type="ECO:0000256" key="6">
    <source>
        <dbReference type="ARBA" id="ARBA00022833"/>
    </source>
</evidence>
<keyword evidence="6" id="KW-0862">Zinc</keyword>
<feature type="compositionally biased region" description="Basic and acidic residues" evidence="9">
    <location>
        <begin position="909"/>
        <end position="919"/>
    </location>
</feature>
<name>A0A6S6ULY6_9BACT</name>
<dbReference type="Gene3D" id="3.30.830.10">
    <property type="entry name" value="Metalloenzyme, LuxS/M16 peptidase-like"/>
    <property type="match status" value="4"/>
</dbReference>
<evidence type="ECO:0000259" key="10">
    <source>
        <dbReference type="Pfam" id="PF00675"/>
    </source>
</evidence>
<dbReference type="GO" id="GO:0006508">
    <property type="term" value="P:proteolysis"/>
    <property type="evidence" value="ECO:0007669"/>
    <property type="project" value="UniProtKB-KW"/>
</dbReference>
<evidence type="ECO:0000256" key="8">
    <source>
        <dbReference type="RuleBase" id="RU004447"/>
    </source>
</evidence>
<dbReference type="InterPro" id="IPR011765">
    <property type="entry name" value="Pept_M16_N"/>
</dbReference>
<keyword evidence="3 12" id="KW-0645">Protease</keyword>
<dbReference type="Pfam" id="PF05193">
    <property type="entry name" value="Peptidase_M16_C"/>
    <property type="match status" value="2"/>
</dbReference>
<evidence type="ECO:0000256" key="4">
    <source>
        <dbReference type="ARBA" id="ARBA00022723"/>
    </source>
</evidence>
<accession>A0A6S6ULY6</accession>
<evidence type="ECO:0000256" key="9">
    <source>
        <dbReference type="SAM" id="MobiDB-lite"/>
    </source>
</evidence>
<evidence type="ECO:0000256" key="3">
    <source>
        <dbReference type="ARBA" id="ARBA00022670"/>
    </source>
</evidence>
<feature type="domain" description="Peptidase M16 C-terminal" evidence="11">
    <location>
        <begin position="258"/>
        <end position="436"/>
    </location>
</feature>
<dbReference type="InterPro" id="IPR007863">
    <property type="entry name" value="Peptidase_M16_C"/>
</dbReference>
<feature type="domain" description="Peptidase M16 C-terminal" evidence="11">
    <location>
        <begin position="736"/>
        <end position="915"/>
    </location>
</feature>
<evidence type="ECO:0000256" key="1">
    <source>
        <dbReference type="ARBA" id="ARBA00001947"/>
    </source>
</evidence>
<gene>
    <name evidence="12" type="ORF">HELGO_WM26866</name>
</gene>
<dbReference type="PANTHER" id="PTHR43690">
    <property type="entry name" value="NARDILYSIN"/>
    <property type="match status" value="1"/>
</dbReference>
<comment type="similarity">
    <text evidence="2 8">Belongs to the peptidase M16 family.</text>
</comment>
<dbReference type="GO" id="GO:0004222">
    <property type="term" value="F:metalloendopeptidase activity"/>
    <property type="evidence" value="ECO:0007669"/>
    <property type="project" value="InterPro"/>
</dbReference>
<keyword evidence="4" id="KW-0479">Metal-binding</keyword>
<evidence type="ECO:0000259" key="11">
    <source>
        <dbReference type="Pfam" id="PF05193"/>
    </source>
</evidence>
<feature type="region of interest" description="Disordered" evidence="9">
    <location>
        <begin position="900"/>
        <end position="919"/>
    </location>
</feature>
<evidence type="ECO:0000256" key="2">
    <source>
        <dbReference type="ARBA" id="ARBA00007261"/>
    </source>
</evidence>
<sequence>MNNASKFLALFLFVLLGYTEMGCKSSSDTTSSAKSKNKETVAKSDTTVPSPLNGLGNLGSTATTEVAKEAASGMDAKLPFSPEVRTGTLENGMQYYIRKNATPENRIELRLAVDAGSMQEDDDQQGLAHFVEHMAFNGTTNFEKNDLINFLEKTGVRFGADLNAYTSFDETVYMLQLPTDKEGLVDKGLLVMSDWATGITFAADEIDKERGVIQSEWRTGLGASERMRHVWWPKVFYNTRYADRLPIGLMDIIQNAPHDRFRRFYKDWYRPNLQAIIVVGDLDVDEMEQKIKAKFNGLKNPEKPREKKVFDVPNHKETFVSIATDKEATGISIQLYTKHDAEKINTLDDYRTSLMHELYNSMMSSRFSEIAQENDAPFNSADAGYGNFVRSKDVYYAGAEAKETGILGSLSILLRENQRVLQHGFTDTELARQKIGLQKLAERQYKERDKSRSSDLAMECVYHFLQDAPLFGAEKEMQLVKEFLPSITLEEVNQLAKDWIKEESRAVVITAPDKASVKLPTEAEIRKVLNTAKDLKPEPYKDKFLDMPLMEKTPTAGKVVDTKKLTKNDLNITEYTLSNGVRVILKPTDFKNDQILLTAYSPGGHSLYADKDFVTAQNAANIIDEAGLGAFDQIALEKKLTGASIQIGPYIGERYEGFSGSSSVEDFETMLKLIHLYGTNPRKDKESFTRVMDQTKEELRNLSANPMLYFQTEIQKIKTNNHPRRKAIPSEEDLDKIDFERVHEIYKDRFSDFSDFTFVLVGNFEPEKIKAPLALYLGSLPSTNRKEQGKDIGVTYPTKTSTNNLKKGLAPQANVYMGFVQEDEWSQKKAYNVSSMSKVLSIMVRENLREDKGGVYSPYVGGGMRKEPKKGLSDVTVFFQCAPEDVEKLVEAVKEEIKSLQENGPSEENFNKIRETQRRSRESDLEKNRFWMNTLTSYYRSDRDLAQIKEYEQLIEQLTKEDIQKAAKQFLDLEKAIIVTVKPEKEATKEP</sequence>
<dbReference type="Pfam" id="PF00675">
    <property type="entry name" value="Peptidase_M16"/>
    <property type="match status" value="1"/>
</dbReference>
<dbReference type="AlphaFoldDB" id="A0A6S6ULY6"/>